<keyword evidence="1" id="KW-1133">Transmembrane helix</keyword>
<sequence length="137" mass="14174">LGAAAGALVAVLVDLPRAVGSSALSVLAVNQLSGLNLALALLGVLASLMLTLITGRFDLPRKRAQWETLSAMGWGPGLLLQLRRWEAGILGALALPLAVLGSVAVTLVIAPHAVLRAALASILAILIWFIATTRTRK</sequence>
<reference evidence="2 3" key="1">
    <citation type="submission" date="2020-04" db="EMBL/GenBank/DDBJ databases">
        <authorList>
            <person name="Liu S."/>
        </authorList>
    </citation>
    <scope>NUCLEOTIDE SEQUENCE [LARGE SCALE GENOMIC DNA]</scope>
    <source>
        <strain evidence="2 3">CGMCC 1.15091</strain>
    </source>
</reference>
<evidence type="ECO:0000313" key="2">
    <source>
        <dbReference type="EMBL" id="NKX49781.1"/>
    </source>
</evidence>
<proteinExistence type="predicted"/>
<dbReference type="EMBL" id="JAAZSR010000038">
    <property type="protein sequence ID" value="NKX49781.1"/>
    <property type="molecule type" value="Genomic_DNA"/>
</dbReference>
<keyword evidence="1" id="KW-0472">Membrane</keyword>
<evidence type="ECO:0000313" key="3">
    <source>
        <dbReference type="Proteomes" id="UP000523795"/>
    </source>
</evidence>
<evidence type="ECO:0000256" key="1">
    <source>
        <dbReference type="SAM" id="Phobius"/>
    </source>
</evidence>
<name>A0ABX1JNH1_9MICC</name>
<keyword evidence="1" id="KW-0812">Transmembrane</keyword>
<gene>
    <name evidence="2" type="ORF">HER39_04180</name>
</gene>
<accession>A0ABX1JNH1</accession>
<dbReference type="Proteomes" id="UP000523795">
    <property type="component" value="Unassembled WGS sequence"/>
</dbReference>
<keyword evidence="3" id="KW-1185">Reference proteome</keyword>
<comment type="caution">
    <text evidence="2">The sequence shown here is derived from an EMBL/GenBank/DDBJ whole genome shotgun (WGS) entry which is preliminary data.</text>
</comment>
<feature type="transmembrane region" description="Helical" evidence="1">
    <location>
        <begin position="113"/>
        <end position="131"/>
    </location>
</feature>
<feature type="transmembrane region" description="Helical" evidence="1">
    <location>
        <begin position="87"/>
        <end position="107"/>
    </location>
</feature>
<feature type="transmembrane region" description="Helical" evidence="1">
    <location>
        <begin position="35"/>
        <end position="53"/>
    </location>
</feature>
<feature type="non-terminal residue" evidence="2">
    <location>
        <position position="1"/>
    </location>
</feature>
<organism evidence="2 3">
    <name type="scientific">Arthrobacter deserti</name>
    <dbReference type="NCBI Taxonomy" id="1742687"/>
    <lineage>
        <taxon>Bacteria</taxon>
        <taxon>Bacillati</taxon>
        <taxon>Actinomycetota</taxon>
        <taxon>Actinomycetes</taxon>
        <taxon>Micrococcales</taxon>
        <taxon>Micrococcaceae</taxon>
        <taxon>Arthrobacter</taxon>
    </lineage>
</organism>
<protein>
    <submittedName>
        <fullName evidence="2">ABC transporter permease</fullName>
    </submittedName>
</protein>